<keyword evidence="2" id="KW-0238">DNA-binding</keyword>
<evidence type="ECO:0000313" key="6">
    <source>
        <dbReference type="Proteomes" id="UP000829069"/>
    </source>
</evidence>
<evidence type="ECO:0000256" key="1">
    <source>
        <dbReference type="ARBA" id="ARBA00023015"/>
    </source>
</evidence>
<dbReference type="EMBL" id="CP093326">
    <property type="protein sequence ID" value="UNK45953.1"/>
    <property type="molecule type" value="Genomic_DNA"/>
</dbReference>
<evidence type="ECO:0000256" key="3">
    <source>
        <dbReference type="ARBA" id="ARBA00023163"/>
    </source>
</evidence>
<dbReference type="PROSITE" id="PS01117">
    <property type="entry name" value="HTH_MARR_1"/>
    <property type="match status" value="1"/>
</dbReference>
<dbReference type="InterPro" id="IPR000835">
    <property type="entry name" value="HTH_MarR-typ"/>
</dbReference>
<evidence type="ECO:0000313" key="5">
    <source>
        <dbReference type="EMBL" id="UNK45953.1"/>
    </source>
</evidence>
<dbReference type="InterPro" id="IPR036388">
    <property type="entry name" value="WH-like_DNA-bd_sf"/>
</dbReference>
<dbReference type="InterPro" id="IPR023187">
    <property type="entry name" value="Tscrpt_reg_MarR-type_CS"/>
</dbReference>
<dbReference type="SUPFAM" id="SSF46785">
    <property type="entry name" value="Winged helix' DNA-binding domain"/>
    <property type="match status" value="1"/>
</dbReference>
<dbReference type="PANTHER" id="PTHR33164">
    <property type="entry name" value="TRANSCRIPTIONAL REGULATOR, MARR FAMILY"/>
    <property type="match status" value="1"/>
</dbReference>
<dbReference type="InterPro" id="IPR039422">
    <property type="entry name" value="MarR/SlyA-like"/>
</dbReference>
<proteinExistence type="predicted"/>
<gene>
    <name evidence="5" type="ORF">MNQ99_00750</name>
</gene>
<accession>A0ABY3WBM1</accession>
<organism evidence="5 6">
    <name type="scientific">Arthrobacter sulfonylureivorans</name>
    <dbReference type="NCBI Taxonomy" id="2486855"/>
    <lineage>
        <taxon>Bacteria</taxon>
        <taxon>Bacillati</taxon>
        <taxon>Actinomycetota</taxon>
        <taxon>Actinomycetes</taxon>
        <taxon>Micrococcales</taxon>
        <taxon>Micrococcaceae</taxon>
        <taxon>Arthrobacter</taxon>
    </lineage>
</organism>
<dbReference type="Proteomes" id="UP000829069">
    <property type="component" value="Chromosome"/>
</dbReference>
<reference evidence="5 6" key="1">
    <citation type="submission" date="2022-03" db="EMBL/GenBank/DDBJ databases">
        <title>Isotopic signatures of nitrous oxide derived from detoxification processes.</title>
        <authorList>
            <person name="Behrendt U."/>
            <person name="Buchen C."/>
            <person name="Well R."/>
            <person name="Ulrich A."/>
            <person name="Rohe L."/>
            <person name="Kolb S."/>
            <person name="Schloter M."/>
            <person name="Horn M.A."/>
            <person name="Augustin J."/>
        </authorList>
    </citation>
    <scope>NUCLEOTIDE SEQUENCE [LARGE SCALE GENOMIC DNA]</scope>
    <source>
        <strain evidence="5 6">S4-C24</strain>
    </source>
</reference>
<keyword evidence="6" id="KW-1185">Reference proteome</keyword>
<keyword evidence="1" id="KW-0805">Transcription regulation</keyword>
<name>A0ABY3WBM1_9MICC</name>
<dbReference type="Gene3D" id="1.10.10.10">
    <property type="entry name" value="Winged helix-like DNA-binding domain superfamily/Winged helix DNA-binding domain"/>
    <property type="match status" value="1"/>
</dbReference>
<dbReference type="PROSITE" id="PS50995">
    <property type="entry name" value="HTH_MARR_2"/>
    <property type="match status" value="1"/>
</dbReference>
<dbReference type="Pfam" id="PF12802">
    <property type="entry name" value="MarR_2"/>
    <property type="match status" value="1"/>
</dbReference>
<evidence type="ECO:0000259" key="4">
    <source>
        <dbReference type="PROSITE" id="PS50995"/>
    </source>
</evidence>
<dbReference type="SMART" id="SM00347">
    <property type="entry name" value="HTH_MARR"/>
    <property type="match status" value="1"/>
</dbReference>
<dbReference type="RefSeq" id="WP_127513168.1">
    <property type="nucleotide sequence ID" value="NZ_CP093326.1"/>
</dbReference>
<dbReference type="InterPro" id="IPR036390">
    <property type="entry name" value="WH_DNA-bd_sf"/>
</dbReference>
<sequence length="157" mass="17184">MENTQPGAVRGHAVDHRQLAVALIDISSDVRRKSHENAGIPLLPNGMVDIMRVIESQPGITVAEVATRLDRQFSNVSTQLRELVARGLVTRIRDAADKRYVTLHPTEESQRIRTLLETAWAEALGAAAAKLRPEEQEQLAGSLPALQRLAVLIGEPS</sequence>
<protein>
    <submittedName>
        <fullName evidence="5">MarR family transcriptional regulator</fullName>
    </submittedName>
</protein>
<dbReference type="PANTHER" id="PTHR33164:SF43">
    <property type="entry name" value="HTH-TYPE TRANSCRIPTIONAL REPRESSOR YETL"/>
    <property type="match status" value="1"/>
</dbReference>
<evidence type="ECO:0000256" key="2">
    <source>
        <dbReference type="ARBA" id="ARBA00023125"/>
    </source>
</evidence>
<keyword evidence="3" id="KW-0804">Transcription</keyword>
<feature type="domain" description="HTH marR-type" evidence="4">
    <location>
        <begin position="16"/>
        <end position="148"/>
    </location>
</feature>